<evidence type="ECO:0000313" key="2">
    <source>
        <dbReference type="Proteomes" id="UP000228380"/>
    </source>
</evidence>
<feature type="compositionally biased region" description="Basic and acidic residues" evidence="1">
    <location>
        <begin position="56"/>
        <end position="72"/>
    </location>
</feature>
<evidence type="ECO:0000313" key="3">
    <source>
        <dbReference type="RefSeq" id="XP_008787020.2"/>
    </source>
</evidence>
<dbReference type="PANTHER" id="PTHR37256:SF1">
    <property type="entry name" value="MYB-LIKE PROTEIN A"/>
    <property type="match status" value="1"/>
</dbReference>
<feature type="compositionally biased region" description="Polar residues" evidence="1">
    <location>
        <begin position="1"/>
        <end position="10"/>
    </location>
</feature>
<dbReference type="GeneID" id="103705172"/>
<feature type="region of interest" description="Disordered" evidence="1">
    <location>
        <begin position="125"/>
        <end position="171"/>
    </location>
</feature>
<dbReference type="AlphaFoldDB" id="A0A8B7BWV8"/>
<feature type="region of interest" description="Disordered" evidence="1">
    <location>
        <begin position="1"/>
        <end position="108"/>
    </location>
</feature>
<keyword evidence="2" id="KW-1185">Reference proteome</keyword>
<dbReference type="PANTHER" id="PTHR37256">
    <property type="entry name" value="E1A-BINDING PROTEIN P400-LIKE"/>
    <property type="match status" value="1"/>
</dbReference>
<dbReference type="RefSeq" id="XP_008787020.2">
    <property type="nucleotide sequence ID" value="XM_008788798.4"/>
</dbReference>
<feature type="compositionally biased region" description="Polar residues" evidence="1">
    <location>
        <begin position="144"/>
        <end position="156"/>
    </location>
</feature>
<dbReference type="KEGG" id="pda:103705172"/>
<gene>
    <name evidence="3" type="primary">LOC103705172</name>
</gene>
<protein>
    <submittedName>
        <fullName evidence="3">Uncharacterized protein LOC103705172</fullName>
    </submittedName>
</protein>
<feature type="region of interest" description="Disordered" evidence="1">
    <location>
        <begin position="243"/>
        <end position="266"/>
    </location>
</feature>
<reference evidence="2" key="1">
    <citation type="journal article" date="2019" name="Nat. Commun.">
        <title>Genome-wide association mapping of date palm fruit traits.</title>
        <authorList>
            <person name="Hazzouri K.M."/>
            <person name="Gros-Balthazard M."/>
            <person name="Flowers J.M."/>
            <person name="Copetti D."/>
            <person name="Lemansour A."/>
            <person name="Lebrun M."/>
            <person name="Masmoudi K."/>
            <person name="Ferrand S."/>
            <person name="Dhar M.I."/>
            <person name="Fresquez Z.A."/>
            <person name="Rosas U."/>
            <person name="Zhang J."/>
            <person name="Talag J."/>
            <person name="Lee S."/>
            <person name="Kudrna D."/>
            <person name="Powell R.F."/>
            <person name="Leitch I.J."/>
            <person name="Krueger R.R."/>
            <person name="Wing R.A."/>
            <person name="Amiri K.M.A."/>
            <person name="Purugganan M.D."/>
        </authorList>
    </citation>
    <scope>NUCLEOTIDE SEQUENCE [LARGE SCALE GENOMIC DNA]</scope>
    <source>
        <strain evidence="2">cv. Khalas</strain>
    </source>
</reference>
<feature type="compositionally biased region" description="Low complexity" evidence="1">
    <location>
        <begin position="134"/>
        <end position="143"/>
    </location>
</feature>
<organism evidence="2 3">
    <name type="scientific">Phoenix dactylifera</name>
    <name type="common">Date palm</name>
    <dbReference type="NCBI Taxonomy" id="42345"/>
    <lineage>
        <taxon>Eukaryota</taxon>
        <taxon>Viridiplantae</taxon>
        <taxon>Streptophyta</taxon>
        <taxon>Embryophyta</taxon>
        <taxon>Tracheophyta</taxon>
        <taxon>Spermatophyta</taxon>
        <taxon>Magnoliopsida</taxon>
        <taxon>Liliopsida</taxon>
        <taxon>Arecaceae</taxon>
        <taxon>Coryphoideae</taxon>
        <taxon>Phoeniceae</taxon>
        <taxon>Phoenix</taxon>
    </lineage>
</organism>
<reference evidence="3" key="2">
    <citation type="submission" date="2025-08" db="UniProtKB">
        <authorList>
            <consortium name="RefSeq"/>
        </authorList>
    </citation>
    <scope>IDENTIFICATION</scope>
    <source>
        <tissue evidence="3">Young leaves</tissue>
    </source>
</reference>
<name>A0A8B7BWV8_PHODC</name>
<dbReference type="Proteomes" id="UP000228380">
    <property type="component" value="Chromosome 6"/>
</dbReference>
<accession>A0A8B7BWV8</accession>
<evidence type="ECO:0000256" key="1">
    <source>
        <dbReference type="SAM" id="MobiDB-lite"/>
    </source>
</evidence>
<feature type="compositionally biased region" description="Basic and acidic residues" evidence="1">
    <location>
        <begin position="159"/>
        <end position="170"/>
    </location>
</feature>
<proteinExistence type="predicted"/>
<sequence length="419" mass="47732">MRSRSSFKNNKTMEMEKPVLKDEPHLSGAYIRSLVKQLSSSKSKDPMNMKSPNLAHGDRLPLDLAKHGECHSEVQQQQPPPRPSQSQPPKKQVRRRLHTSRPYQERLLNMAEARREIVTALKLHRASMKQANEQQQQQQRQHQLPSVPSALQTSPPTLEEPHQELIDSRRNVRTYPSNYTFSNYLPDPSFSRFVYPSSLAWAYPSIPHLSIDNLNLPLPNQPLGLNLNIQGFSDIDISFCNNHNKNPPIQSSPSPPPSSSHSYSYSSPSTVSGLKLPSVSNMPPCVSEVVSDPVSSILHPVMDDKEIAEIRSIGEQYDMEWNDTMNLVTSAWWSKFLKHMEESPNKRMRGLNEDGFHVFDEALDIPSWLNDGSVGDGKDNYLLQQQMDDYCHTKDYLKDVTLPWLDIGEIDGWDAEWLS</sequence>
<dbReference type="OrthoDB" id="692030at2759"/>
<feature type="compositionally biased region" description="Basic and acidic residues" evidence="1">
    <location>
        <begin position="11"/>
        <end position="25"/>
    </location>
</feature>